<comment type="caution">
    <text evidence="2">The sequence shown here is derived from an EMBL/GenBank/DDBJ whole genome shotgun (WGS) entry which is preliminary data.</text>
</comment>
<dbReference type="EMBL" id="JBBPBK010000009">
    <property type="protein sequence ID" value="KAK9278569.1"/>
    <property type="molecule type" value="Genomic_DNA"/>
</dbReference>
<proteinExistence type="predicted"/>
<accession>A0AAP0RJT4</accession>
<dbReference type="PANTHER" id="PTHR34145:SF68">
    <property type="entry name" value="FBD DOMAIN-CONTAINING PROTEIN"/>
    <property type="match status" value="1"/>
</dbReference>
<dbReference type="SUPFAM" id="SSF52047">
    <property type="entry name" value="RNI-like"/>
    <property type="match status" value="1"/>
</dbReference>
<dbReference type="PANTHER" id="PTHR34145">
    <property type="entry name" value="OS02G0105600 PROTEIN"/>
    <property type="match status" value="1"/>
</dbReference>
<protein>
    <recommendedName>
        <fullName evidence="1">At1g61320/AtMIF1 LRR domain-containing protein</fullName>
    </recommendedName>
</protein>
<dbReference type="InterPro" id="IPR055357">
    <property type="entry name" value="LRR_At1g61320_AtMIF1"/>
</dbReference>
<keyword evidence="3" id="KW-1185">Reference proteome</keyword>
<feature type="domain" description="At1g61320/AtMIF1 LRR" evidence="1">
    <location>
        <begin position="78"/>
        <end position="368"/>
    </location>
</feature>
<gene>
    <name evidence="2" type="ORF">L1049_028141</name>
</gene>
<dbReference type="AlphaFoldDB" id="A0AAP0RJT4"/>
<name>A0AAP0RJT4_LIQFO</name>
<dbReference type="InterPro" id="IPR053772">
    <property type="entry name" value="At1g61320/At1g61330-like"/>
</dbReference>
<dbReference type="InterPro" id="IPR032675">
    <property type="entry name" value="LRR_dom_sf"/>
</dbReference>
<dbReference type="Pfam" id="PF23622">
    <property type="entry name" value="LRR_At1g61320_AtMIF1"/>
    <property type="match status" value="1"/>
</dbReference>
<reference evidence="2 3" key="1">
    <citation type="journal article" date="2024" name="Plant J.">
        <title>Genome sequences and population genomics reveal climatic adaptation and genomic divergence between two closely related sweetgum species.</title>
        <authorList>
            <person name="Xu W.Q."/>
            <person name="Ren C.Q."/>
            <person name="Zhang X.Y."/>
            <person name="Comes H.P."/>
            <person name="Liu X.H."/>
            <person name="Li Y.G."/>
            <person name="Kettle C.J."/>
            <person name="Jalonen R."/>
            <person name="Gaisberger H."/>
            <person name="Ma Y.Z."/>
            <person name="Qiu Y.X."/>
        </authorList>
    </citation>
    <scope>NUCLEOTIDE SEQUENCE [LARGE SCALE GENOMIC DNA]</scope>
    <source>
        <strain evidence="2">Hangzhou</strain>
    </source>
</reference>
<organism evidence="2 3">
    <name type="scientific">Liquidambar formosana</name>
    <name type="common">Formosan gum</name>
    <dbReference type="NCBI Taxonomy" id="63359"/>
    <lineage>
        <taxon>Eukaryota</taxon>
        <taxon>Viridiplantae</taxon>
        <taxon>Streptophyta</taxon>
        <taxon>Embryophyta</taxon>
        <taxon>Tracheophyta</taxon>
        <taxon>Spermatophyta</taxon>
        <taxon>Magnoliopsida</taxon>
        <taxon>eudicotyledons</taxon>
        <taxon>Gunneridae</taxon>
        <taxon>Pentapetalae</taxon>
        <taxon>Saxifragales</taxon>
        <taxon>Altingiaceae</taxon>
        <taxon>Liquidambar</taxon>
    </lineage>
</organism>
<evidence type="ECO:0000313" key="3">
    <source>
        <dbReference type="Proteomes" id="UP001415857"/>
    </source>
</evidence>
<dbReference type="Proteomes" id="UP001415857">
    <property type="component" value="Unassembled WGS sequence"/>
</dbReference>
<evidence type="ECO:0000313" key="2">
    <source>
        <dbReference type="EMBL" id="KAK9278569.1"/>
    </source>
</evidence>
<dbReference type="Gene3D" id="3.80.10.10">
    <property type="entry name" value="Ribonuclease Inhibitor"/>
    <property type="match status" value="1"/>
</dbReference>
<sequence length="410" mass="46743">MKEAARTSVLSRRWRYLWTSISGSLDFDESRIVYEMRMGLVDKSLQVEWCRFVDWVNQVLNLHQAPTLGEFRVCFDMDDKVSKCHIDSWIKFAIRKRVKRLELDFTCSWGYLIRENYILTSQLFGNSHIGSLTELRLTCVDVTGEVIEYFLLNCPFLEVLRVATSKSLVDLKISGPSLKLKNLEIVGCHCLKNIEISAINLVSFEYAGPKISMLFKNVPRLVKASIGGPYGRFLVNNVGQISSSFFQLETLILNLCSLFTSIPKFPELSNLKQLELVLNGSSGRSLLDCTSLLKASPSLYRFVLKFEGLYESKQEKFKVKVRKAKCTHRCLKVVELVGFVGCTIDIELALYVLKNAVSLEKIIIDPRSVYPTGTQWDCEDLWDPEDKLEARARAKLLETRLPPGVELVIL</sequence>
<evidence type="ECO:0000259" key="1">
    <source>
        <dbReference type="Pfam" id="PF23622"/>
    </source>
</evidence>